<evidence type="ECO:0000256" key="1">
    <source>
        <dbReference type="SAM" id="Coils"/>
    </source>
</evidence>
<reference evidence="3" key="2">
    <citation type="submission" date="2022-10" db="EMBL/GenBank/DDBJ databases">
        <authorList>
            <consortium name="ENA_rothamsted_submissions"/>
            <consortium name="culmorum"/>
            <person name="King R."/>
        </authorList>
    </citation>
    <scope>NUCLEOTIDE SEQUENCE</scope>
</reference>
<gene>
    <name evidence="3" type="ORF">CHIRRI_LOCUS14416</name>
</gene>
<protein>
    <submittedName>
        <fullName evidence="3">Uncharacterized protein</fullName>
    </submittedName>
</protein>
<keyword evidence="4" id="KW-1185">Reference proteome</keyword>
<feature type="coiled-coil region" evidence="1">
    <location>
        <begin position="215"/>
        <end position="242"/>
    </location>
</feature>
<name>A0A9N9S643_9DIPT</name>
<organism evidence="3 4">
    <name type="scientific">Chironomus riparius</name>
    <dbReference type="NCBI Taxonomy" id="315576"/>
    <lineage>
        <taxon>Eukaryota</taxon>
        <taxon>Metazoa</taxon>
        <taxon>Ecdysozoa</taxon>
        <taxon>Arthropoda</taxon>
        <taxon>Hexapoda</taxon>
        <taxon>Insecta</taxon>
        <taxon>Pterygota</taxon>
        <taxon>Neoptera</taxon>
        <taxon>Endopterygota</taxon>
        <taxon>Diptera</taxon>
        <taxon>Nematocera</taxon>
        <taxon>Chironomoidea</taxon>
        <taxon>Chironomidae</taxon>
        <taxon>Chironominae</taxon>
        <taxon>Chironomus</taxon>
    </lineage>
</organism>
<reference evidence="3" key="1">
    <citation type="submission" date="2022-01" db="EMBL/GenBank/DDBJ databases">
        <authorList>
            <person name="King R."/>
        </authorList>
    </citation>
    <scope>NUCLEOTIDE SEQUENCE</scope>
</reference>
<evidence type="ECO:0000313" key="4">
    <source>
        <dbReference type="Proteomes" id="UP001153620"/>
    </source>
</evidence>
<proteinExistence type="predicted"/>
<dbReference type="AlphaFoldDB" id="A0A9N9S643"/>
<dbReference type="EMBL" id="OU895880">
    <property type="protein sequence ID" value="CAG9811609.1"/>
    <property type="molecule type" value="Genomic_DNA"/>
</dbReference>
<sequence length="249" mass="28895">MSVFILNWLQTVMAGMKITMGNKQLSEYYLEATKLSADIGQNVALEAAYAGHTQQIMHFANRLVLSAFIDGLNQDIKAFVMAKSPNSLAEAKSIADEYQNALQREKYYEKKYTNNFKQGQFKQKKFQQNNNNNNTQNVQQLPYNQPQKTQNYSYQPVSYQNQYQNQNQNQNQVQKIPNNQQNHSRALEPDFSMRSKRSFVPMSGISYRSNAINNNETEDVGEEEYENEVEELEDEELNFHLSTQLNIKT</sequence>
<accession>A0A9N9S643</accession>
<evidence type="ECO:0000256" key="2">
    <source>
        <dbReference type="SAM" id="MobiDB-lite"/>
    </source>
</evidence>
<evidence type="ECO:0000313" key="3">
    <source>
        <dbReference type="EMBL" id="CAG9811609.1"/>
    </source>
</evidence>
<keyword evidence="1" id="KW-0175">Coiled coil</keyword>
<dbReference type="Proteomes" id="UP001153620">
    <property type="component" value="Chromosome 4"/>
</dbReference>
<feature type="region of interest" description="Disordered" evidence="2">
    <location>
        <begin position="166"/>
        <end position="193"/>
    </location>
</feature>
<feature type="compositionally biased region" description="Low complexity" evidence="2">
    <location>
        <begin position="166"/>
        <end position="182"/>
    </location>
</feature>